<dbReference type="PANTHER" id="PTHR13593:SF143">
    <property type="entry name" value="PHOSPHATIDYLINOSITOL-SPECIFIC PHOSPHOLIPASE C X DOMAIN-CONTAINING PROTEIN"/>
    <property type="match status" value="1"/>
</dbReference>
<gene>
    <name evidence="1" type="ORF">BKA59DRAFT_491475</name>
</gene>
<dbReference type="SUPFAM" id="SSF51695">
    <property type="entry name" value="PLC-like phosphodiesterases"/>
    <property type="match status" value="1"/>
</dbReference>
<dbReference type="PROSITE" id="PS50007">
    <property type="entry name" value="PIPLC_X_DOMAIN"/>
    <property type="match status" value="1"/>
</dbReference>
<name>A0A8K0S5J5_9HYPO</name>
<proteinExistence type="predicted"/>
<reference evidence="1" key="1">
    <citation type="journal article" date="2021" name="Nat. Commun.">
        <title>Genetic determinants of endophytism in the Arabidopsis root mycobiome.</title>
        <authorList>
            <person name="Mesny F."/>
            <person name="Miyauchi S."/>
            <person name="Thiergart T."/>
            <person name="Pickel B."/>
            <person name="Atanasova L."/>
            <person name="Karlsson M."/>
            <person name="Huettel B."/>
            <person name="Barry K.W."/>
            <person name="Haridas S."/>
            <person name="Chen C."/>
            <person name="Bauer D."/>
            <person name="Andreopoulos W."/>
            <person name="Pangilinan J."/>
            <person name="LaButti K."/>
            <person name="Riley R."/>
            <person name="Lipzen A."/>
            <person name="Clum A."/>
            <person name="Drula E."/>
            <person name="Henrissat B."/>
            <person name="Kohler A."/>
            <person name="Grigoriev I.V."/>
            <person name="Martin F.M."/>
            <person name="Hacquard S."/>
        </authorList>
    </citation>
    <scope>NUCLEOTIDE SEQUENCE</scope>
    <source>
        <strain evidence="1">MPI-SDFR-AT-0068</strain>
    </source>
</reference>
<evidence type="ECO:0000313" key="1">
    <source>
        <dbReference type="EMBL" id="KAH7258055.1"/>
    </source>
</evidence>
<dbReference type="PANTHER" id="PTHR13593">
    <property type="match status" value="1"/>
</dbReference>
<keyword evidence="2" id="KW-1185">Reference proteome</keyword>
<dbReference type="GO" id="GO:0006629">
    <property type="term" value="P:lipid metabolic process"/>
    <property type="evidence" value="ECO:0007669"/>
    <property type="project" value="InterPro"/>
</dbReference>
<protein>
    <submittedName>
        <fullName evidence="1">PLC-like phosphodiesterase</fullName>
    </submittedName>
</protein>
<dbReference type="InterPro" id="IPR017946">
    <property type="entry name" value="PLC-like_Pdiesterase_TIM-brl"/>
</dbReference>
<dbReference type="Proteomes" id="UP000813427">
    <property type="component" value="Unassembled WGS sequence"/>
</dbReference>
<sequence length="550" mass="61959">MTRIQNPTSCFTKVCTITKAPKWLKKQIPDSEKCVEGDRTYSSKTPKAGEYMRWMLMEPEYAATTGRQYVTIVNLTPHNFKLTSTHSYQMDEFDWDNIPPGKARQNVAHYTESVGKNPKDTNGEAYYSIEGTNKKFHVRATTRIRDTYPRRVVFDLTGMGAGQREYLVPEQKVPVITGSDSYGFITSLRHGPGNWMNSMSKQIANRKLVDMVMPGSHDAGKSKITDAILTGATDSNTRNQMLNIYNQLKVGSRFFDLRVSSVHQVVNCCGNYKFWISHLASEVGEAPIGRTGESFDEVIKEINDFTSEFPGEVIMLKFKYLVGIRNVPSKGPIYWDQDIKDDFFSKLKQINNRCPNLKTKGITKIEQLTMGELQKNKGGCVLIFLNTIHLSEKISDTNEHFSYKDGIYKETDLSLTDAWVNKEDTKDYPNVLMVDYIGMVLMNEPGWDDLSAELYTLAIGMNLRSPLLEIKSKSMRLSSSPQTNPLVSSWNGIILANGSRIDNPPSWLHPGRAEIYMNGTVFSNGTVLEKSVPNPDFEIGPGMTNSTLST</sequence>
<dbReference type="EMBL" id="JAGPXF010000002">
    <property type="protein sequence ID" value="KAH7258055.1"/>
    <property type="molecule type" value="Genomic_DNA"/>
</dbReference>
<dbReference type="Gene3D" id="3.20.20.190">
    <property type="entry name" value="Phosphatidylinositol (PI) phosphodiesterase"/>
    <property type="match status" value="1"/>
</dbReference>
<dbReference type="InterPro" id="IPR051057">
    <property type="entry name" value="PI-PLC_domain"/>
</dbReference>
<accession>A0A8K0S5J5</accession>
<comment type="caution">
    <text evidence="1">The sequence shown here is derived from an EMBL/GenBank/DDBJ whole genome shotgun (WGS) entry which is preliminary data.</text>
</comment>
<dbReference type="OrthoDB" id="1046782at2759"/>
<organism evidence="1 2">
    <name type="scientific">Fusarium tricinctum</name>
    <dbReference type="NCBI Taxonomy" id="61284"/>
    <lineage>
        <taxon>Eukaryota</taxon>
        <taxon>Fungi</taxon>
        <taxon>Dikarya</taxon>
        <taxon>Ascomycota</taxon>
        <taxon>Pezizomycotina</taxon>
        <taxon>Sordariomycetes</taxon>
        <taxon>Hypocreomycetidae</taxon>
        <taxon>Hypocreales</taxon>
        <taxon>Nectriaceae</taxon>
        <taxon>Fusarium</taxon>
        <taxon>Fusarium tricinctum species complex</taxon>
    </lineage>
</organism>
<dbReference type="AlphaFoldDB" id="A0A8K0S5J5"/>
<dbReference type="GO" id="GO:0008081">
    <property type="term" value="F:phosphoric diester hydrolase activity"/>
    <property type="evidence" value="ECO:0007669"/>
    <property type="project" value="InterPro"/>
</dbReference>
<evidence type="ECO:0000313" key="2">
    <source>
        <dbReference type="Proteomes" id="UP000813427"/>
    </source>
</evidence>